<keyword evidence="4 6" id="KW-0808">Transferase</keyword>
<dbReference type="NCBIfam" id="NF005744">
    <property type="entry name" value="PRK07568.1"/>
    <property type="match status" value="1"/>
</dbReference>
<accession>A0A1F7RVD5</accession>
<dbReference type="EC" id="2.6.1.-" evidence="6"/>
<dbReference type="Pfam" id="PF00155">
    <property type="entry name" value="Aminotran_1_2"/>
    <property type="match status" value="1"/>
</dbReference>
<feature type="domain" description="Aminotransferase class I/classII large" evidence="7">
    <location>
        <begin position="32"/>
        <end position="383"/>
    </location>
</feature>
<dbReference type="Proteomes" id="UP000179266">
    <property type="component" value="Unassembled WGS sequence"/>
</dbReference>
<dbReference type="SUPFAM" id="SSF53383">
    <property type="entry name" value="PLP-dependent transferases"/>
    <property type="match status" value="1"/>
</dbReference>
<keyword evidence="3 6" id="KW-0032">Aminotransferase</keyword>
<evidence type="ECO:0000256" key="1">
    <source>
        <dbReference type="ARBA" id="ARBA00001933"/>
    </source>
</evidence>
<comment type="caution">
    <text evidence="8">The sequence shown here is derived from an EMBL/GenBank/DDBJ whole genome shotgun (WGS) entry which is preliminary data.</text>
</comment>
<reference evidence="8 9" key="1">
    <citation type="journal article" date="2016" name="Nat. Commun.">
        <title>Thousands of microbial genomes shed light on interconnected biogeochemical processes in an aquifer system.</title>
        <authorList>
            <person name="Anantharaman K."/>
            <person name="Brown C.T."/>
            <person name="Hug L.A."/>
            <person name="Sharon I."/>
            <person name="Castelle C.J."/>
            <person name="Probst A.J."/>
            <person name="Thomas B.C."/>
            <person name="Singh A."/>
            <person name="Wilkins M.J."/>
            <person name="Karaoz U."/>
            <person name="Brodie E.L."/>
            <person name="Williams K.H."/>
            <person name="Hubbard S.S."/>
            <person name="Banfield J.F."/>
        </authorList>
    </citation>
    <scope>NUCLEOTIDE SEQUENCE [LARGE SCALE GENOMIC DNA]</scope>
</reference>
<evidence type="ECO:0000256" key="5">
    <source>
        <dbReference type="ARBA" id="ARBA00022898"/>
    </source>
</evidence>
<dbReference type="InterPro" id="IPR004838">
    <property type="entry name" value="NHTrfase_class1_PyrdxlP-BS"/>
</dbReference>
<evidence type="ECO:0000259" key="7">
    <source>
        <dbReference type="Pfam" id="PF00155"/>
    </source>
</evidence>
<evidence type="ECO:0000256" key="4">
    <source>
        <dbReference type="ARBA" id="ARBA00022679"/>
    </source>
</evidence>
<dbReference type="AlphaFoldDB" id="A0A1F7RVD5"/>
<dbReference type="Gene3D" id="3.90.1150.10">
    <property type="entry name" value="Aspartate Aminotransferase, domain 1"/>
    <property type="match status" value="1"/>
</dbReference>
<dbReference type="InterPro" id="IPR004839">
    <property type="entry name" value="Aminotransferase_I/II_large"/>
</dbReference>
<comment type="cofactor">
    <cofactor evidence="1 6">
        <name>pyridoxal 5'-phosphate</name>
        <dbReference type="ChEBI" id="CHEBI:597326"/>
    </cofactor>
</comment>
<dbReference type="InterPro" id="IPR015422">
    <property type="entry name" value="PyrdxlP-dep_Trfase_small"/>
</dbReference>
<dbReference type="PROSITE" id="PS00105">
    <property type="entry name" value="AA_TRANSFER_CLASS_1"/>
    <property type="match status" value="1"/>
</dbReference>
<gene>
    <name evidence="8" type="ORF">A2161_06595</name>
</gene>
<proteinExistence type="inferred from homology"/>
<organism evidence="8 9">
    <name type="scientific">Candidatus Schekmanbacteria bacterium RBG_13_48_7</name>
    <dbReference type="NCBI Taxonomy" id="1817878"/>
    <lineage>
        <taxon>Bacteria</taxon>
        <taxon>Candidatus Schekmaniibacteriota</taxon>
    </lineage>
</organism>
<evidence type="ECO:0000256" key="6">
    <source>
        <dbReference type="RuleBase" id="RU000481"/>
    </source>
</evidence>
<dbReference type="InterPro" id="IPR050596">
    <property type="entry name" value="AspAT/PAT-like"/>
</dbReference>
<protein>
    <recommendedName>
        <fullName evidence="6">Aminotransferase</fullName>
        <ecNumber evidence="6">2.6.1.-</ecNumber>
    </recommendedName>
</protein>
<dbReference type="CDD" id="cd00609">
    <property type="entry name" value="AAT_like"/>
    <property type="match status" value="1"/>
</dbReference>
<evidence type="ECO:0000256" key="2">
    <source>
        <dbReference type="ARBA" id="ARBA00007441"/>
    </source>
</evidence>
<evidence type="ECO:0000313" key="9">
    <source>
        <dbReference type="Proteomes" id="UP000179266"/>
    </source>
</evidence>
<dbReference type="InterPro" id="IPR015424">
    <property type="entry name" value="PyrdxlP-dep_Trfase"/>
</dbReference>
<keyword evidence="5" id="KW-0663">Pyridoxal phosphate</keyword>
<sequence length="399" mass="45332">MRLSSRILEMQESPIRKLTPYADEAEKKKVKIYHLNIGQPDIDTPPEMMDAIKNTDFKILKYGPSDGLKTYRNALPKYYAKYGIKLAPEDILVTTAGSEAILFAMIAVADVGEEIIITEPYYTNYNGFATMADVKIVPVTTKAETGFAPPPIREIEEKITNRTRAILICNPSNPTGAVYSREEVKSLVQLCKTEKLFLIADEVYREFVYDGYKHTSIMEFPEIVDRAIMVDSISKRYSACGARIGCIISKNHELMQNVLKLGQARLCPPTLEQIAAQAAIDLPETYFDKTLAEYQRRRDIVYKELKNTPGVFCEKPKGAFYIIAKLPVENAEDFAIYMLKHFRDNNETVMFSPADGFYGSKDLGKDEIRIAYVLNANDLKRAMELFKKGLEQYKLDRKS</sequence>
<dbReference type="GO" id="GO:0030170">
    <property type="term" value="F:pyridoxal phosphate binding"/>
    <property type="evidence" value="ECO:0007669"/>
    <property type="project" value="InterPro"/>
</dbReference>
<dbReference type="EMBL" id="MGDD01000198">
    <property type="protein sequence ID" value="OGL44984.1"/>
    <property type="molecule type" value="Genomic_DNA"/>
</dbReference>
<evidence type="ECO:0000313" key="8">
    <source>
        <dbReference type="EMBL" id="OGL44984.1"/>
    </source>
</evidence>
<dbReference type="GO" id="GO:0008483">
    <property type="term" value="F:transaminase activity"/>
    <property type="evidence" value="ECO:0007669"/>
    <property type="project" value="UniProtKB-KW"/>
</dbReference>
<dbReference type="InterPro" id="IPR015421">
    <property type="entry name" value="PyrdxlP-dep_Trfase_major"/>
</dbReference>
<evidence type="ECO:0000256" key="3">
    <source>
        <dbReference type="ARBA" id="ARBA00022576"/>
    </source>
</evidence>
<dbReference type="PANTHER" id="PTHR46383">
    <property type="entry name" value="ASPARTATE AMINOTRANSFERASE"/>
    <property type="match status" value="1"/>
</dbReference>
<comment type="similarity">
    <text evidence="2 6">Belongs to the class-I pyridoxal-phosphate-dependent aminotransferase family.</text>
</comment>
<dbReference type="Gene3D" id="3.40.640.10">
    <property type="entry name" value="Type I PLP-dependent aspartate aminotransferase-like (Major domain)"/>
    <property type="match status" value="1"/>
</dbReference>
<dbReference type="GO" id="GO:0006520">
    <property type="term" value="P:amino acid metabolic process"/>
    <property type="evidence" value="ECO:0007669"/>
    <property type="project" value="InterPro"/>
</dbReference>
<name>A0A1F7RVD5_9BACT</name>